<accession>A0A1F4W3F3</accession>
<organism evidence="6 7">
    <name type="scientific">candidate division WWE3 bacterium RIFOXYA2_FULL_46_9</name>
    <dbReference type="NCBI Taxonomy" id="1802636"/>
    <lineage>
        <taxon>Bacteria</taxon>
        <taxon>Katanobacteria</taxon>
    </lineage>
</organism>
<protein>
    <recommendedName>
        <fullName evidence="4 5">Large ribosomal subunit protein uL10</fullName>
    </recommendedName>
</protein>
<evidence type="ECO:0000256" key="1">
    <source>
        <dbReference type="ARBA" id="ARBA00008889"/>
    </source>
</evidence>
<dbReference type="InterPro" id="IPR022973">
    <property type="entry name" value="Ribosomal_uL10_bac"/>
</dbReference>
<dbReference type="Pfam" id="PF00466">
    <property type="entry name" value="Ribosomal_L10"/>
    <property type="match status" value="1"/>
</dbReference>
<dbReference type="InterPro" id="IPR001790">
    <property type="entry name" value="Ribosomal_uL10"/>
</dbReference>
<evidence type="ECO:0000313" key="6">
    <source>
        <dbReference type="EMBL" id="OGC63921.1"/>
    </source>
</evidence>
<evidence type="ECO:0000313" key="7">
    <source>
        <dbReference type="Proteomes" id="UP000176614"/>
    </source>
</evidence>
<sequence length="182" mass="19781">MFFYLKEQIMPNTKNKNIVEDLKEKLSRSKAVTIADYTGVSATSLNDLRQKIRSADAEIVVAKNTLLKVALKGSGQNTEQLESDLKGKNVAVFSFSDIVLPLKSLVAAAKEMGSFKIKSALIEGTYTSADQIDILSQLPSREQMIGQIVGLLSSPISGFVRTLGGVQSKFVRTLAAVADKRK</sequence>
<evidence type="ECO:0000256" key="3">
    <source>
        <dbReference type="ARBA" id="ARBA00023274"/>
    </source>
</evidence>
<comment type="function">
    <text evidence="5">Forms part of the ribosomal stalk, playing a central role in the interaction of the ribosome with GTP-bound translation factors.</text>
</comment>
<evidence type="ECO:0000256" key="4">
    <source>
        <dbReference type="ARBA" id="ARBA00035202"/>
    </source>
</evidence>
<comment type="similarity">
    <text evidence="1 5">Belongs to the universal ribosomal protein uL10 family.</text>
</comment>
<dbReference type="EMBL" id="MEVT01000001">
    <property type="protein sequence ID" value="OGC63921.1"/>
    <property type="molecule type" value="Genomic_DNA"/>
</dbReference>
<dbReference type="Proteomes" id="UP000176614">
    <property type="component" value="Unassembled WGS sequence"/>
</dbReference>
<dbReference type="Gene3D" id="6.10.250.290">
    <property type="match status" value="1"/>
</dbReference>
<dbReference type="InterPro" id="IPR043141">
    <property type="entry name" value="Ribosomal_uL10-like_sf"/>
</dbReference>
<dbReference type="SUPFAM" id="SSF160369">
    <property type="entry name" value="Ribosomal protein L10-like"/>
    <property type="match status" value="1"/>
</dbReference>
<evidence type="ECO:0000256" key="2">
    <source>
        <dbReference type="ARBA" id="ARBA00022980"/>
    </source>
</evidence>
<dbReference type="NCBIfam" id="NF000955">
    <property type="entry name" value="PRK00099.1-1"/>
    <property type="match status" value="1"/>
</dbReference>
<keyword evidence="5" id="KW-0699">rRNA-binding</keyword>
<dbReference type="Gene3D" id="3.30.70.1730">
    <property type="match status" value="1"/>
</dbReference>
<dbReference type="GO" id="GO:0005840">
    <property type="term" value="C:ribosome"/>
    <property type="evidence" value="ECO:0007669"/>
    <property type="project" value="UniProtKB-KW"/>
</dbReference>
<keyword evidence="2 5" id="KW-0689">Ribosomal protein</keyword>
<comment type="caution">
    <text evidence="6">The sequence shown here is derived from an EMBL/GenBank/DDBJ whole genome shotgun (WGS) entry which is preliminary data.</text>
</comment>
<keyword evidence="5" id="KW-0694">RNA-binding</keyword>
<dbReference type="CDD" id="cd05797">
    <property type="entry name" value="Ribosomal_L10"/>
    <property type="match status" value="1"/>
</dbReference>
<dbReference type="GO" id="GO:0070180">
    <property type="term" value="F:large ribosomal subunit rRNA binding"/>
    <property type="evidence" value="ECO:0007669"/>
    <property type="project" value="UniProtKB-UniRule"/>
</dbReference>
<dbReference type="PANTHER" id="PTHR11560">
    <property type="entry name" value="39S RIBOSOMAL PROTEIN L10, MITOCHONDRIAL"/>
    <property type="match status" value="1"/>
</dbReference>
<name>A0A1F4W3F3_UNCKA</name>
<evidence type="ECO:0000256" key="5">
    <source>
        <dbReference type="HAMAP-Rule" id="MF_00362"/>
    </source>
</evidence>
<dbReference type="AlphaFoldDB" id="A0A1F4W3F3"/>
<dbReference type="GO" id="GO:1990904">
    <property type="term" value="C:ribonucleoprotein complex"/>
    <property type="evidence" value="ECO:0007669"/>
    <property type="project" value="UniProtKB-KW"/>
</dbReference>
<dbReference type="GO" id="GO:0006412">
    <property type="term" value="P:translation"/>
    <property type="evidence" value="ECO:0007669"/>
    <property type="project" value="UniProtKB-UniRule"/>
</dbReference>
<gene>
    <name evidence="5" type="primary">rplJ</name>
    <name evidence="6" type="ORF">A2264_02440</name>
</gene>
<reference evidence="6 7" key="1">
    <citation type="journal article" date="2016" name="Nat. Commun.">
        <title>Thousands of microbial genomes shed light on interconnected biogeochemical processes in an aquifer system.</title>
        <authorList>
            <person name="Anantharaman K."/>
            <person name="Brown C.T."/>
            <person name="Hug L.A."/>
            <person name="Sharon I."/>
            <person name="Castelle C.J."/>
            <person name="Probst A.J."/>
            <person name="Thomas B.C."/>
            <person name="Singh A."/>
            <person name="Wilkins M.J."/>
            <person name="Karaoz U."/>
            <person name="Brodie E.L."/>
            <person name="Williams K.H."/>
            <person name="Hubbard S.S."/>
            <person name="Banfield J.F."/>
        </authorList>
    </citation>
    <scope>NUCLEOTIDE SEQUENCE [LARGE SCALE GENOMIC DNA]</scope>
</reference>
<proteinExistence type="inferred from homology"/>
<keyword evidence="3 5" id="KW-0687">Ribonucleoprotein</keyword>
<dbReference type="InterPro" id="IPR047865">
    <property type="entry name" value="Ribosomal_uL10_bac_type"/>
</dbReference>
<comment type="subunit">
    <text evidence="5">Part of the ribosomal stalk of the 50S ribosomal subunit. The N-terminus interacts with L11 and the large rRNA to form the base of the stalk. The C-terminus forms an elongated spine to which L12 dimers bind in a sequential fashion forming a multimeric L10(L12)X complex.</text>
</comment>
<dbReference type="HAMAP" id="MF_00362">
    <property type="entry name" value="Ribosomal_uL10"/>
    <property type="match status" value="1"/>
</dbReference>